<dbReference type="InterPro" id="IPR002347">
    <property type="entry name" value="SDR_fam"/>
</dbReference>
<comment type="similarity">
    <text evidence="1 3">Belongs to the short-chain dehydrogenases/reductases (SDR) family.</text>
</comment>
<accession>A0AA45WJM9</accession>
<dbReference type="AlphaFoldDB" id="A0AA45WJM9"/>
<dbReference type="EMBL" id="FXTU01000001">
    <property type="protein sequence ID" value="SMP03621.1"/>
    <property type="molecule type" value="Genomic_DNA"/>
</dbReference>
<dbReference type="Proteomes" id="UP001157946">
    <property type="component" value="Unassembled WGS sequence"/>
</dbReference>
<dbReference type="SUPFAM" id="SSF51735">
    <property type="entry name" value="NAD(P)-binding Rossmann-fold domains"/>
    <property type="match status" value="1"/>
</dbReference>
<dbReference type="GO" id="GO:0016020">
    <property type="term" value="C:membrane"/>
    <property type="evidence" value="ECO:0007669"/>
    <property type="project" value="TreeGrafter"/>
</dbReference>
<organism evidence="4 5">
    <name type="scientific">Laceyella tengchongensis</name>
    <dbReference type="NCBI Taxonomy" id="574699"/>
    <lineage>
        <taxon>Bacteria</taxon>
        <taxon>Bacillati</taxon>
        <taxon>Bacillota</taxon>
        <taxon>Bacilli</taxon>
        <taxon>Bacillales</taxon>
        <taxon>Thermoactinomycetaceae</taxon>
        <taxon>Laceyella</taxon>
    </lineage>
</organism>
<dbReference type="GO" id="GO:0016491">
    <property type="term" value="F:oxidoreductase activity"/>
    <property type="evidence" value="ECO:0007669"/>
    <property type="project" value="UniProtKB-KW"/>
</dbReference>
<evidence type="ECO:0000313" key="5">
    <source>
        <dbReference type="Proteomes" id="UP001157946"/>
    </source>
</evidence>
<evidence type="ECO:0000256" key="2">
    <source>
        <dbReference type="ARBA" id="ARBA00023002"/>
    </source>
</evidence>
<name>A0AA45WJM9_9BACL</name>
<dbReference type="Pfam" id="PF00106">
    <property type="entry name" value="adh_short"/>
    <property type="match status" value="1"/>
</dbReference>
<dbReference type="PANTHER" id="PTHR44196">
    <property type="entry name" value="DEHYDROGENASE/REDUCTASE SDR FAMILY MEMBER 7B"/>
    <property type="match status" value="1"/>
</dbReference>
<dbReference type="RefSeq" id="WP_284723902.1">
    <property type="nucleotide sequence ID" value="NZ_FXTU01000001.1"/>
</dbReference>
<dbReference type="PIRSF" id="PIRSF000126">
    <property type="entry name" value="11-beta-HSD1"/>
    <property type="match status" value="1"/>
</dbReference>
<protein>
    <recommendedName>
        <fullName evidence="6">Short-chain dehydrogenase</fullName>
    </recommendedName>
</protein>
<comment type="caution">
    <text evidence="4">The sequence shown here is derived from an EMBL/GenBank/DDBJ whole genome shotgun (WGS) entry which is preliminary data.</text>
</comment>
<dbReference type="CDD" id="cd05233">
    <property type="entry name" value="SDR_c"/>
    <property type="match status" value="1"/>
</dbReference>
<gene>
    <name evidence="4" type="ORF">SAMN06265361_101464</name>
</gene>
<reference evidence="4" key="1">
    <citation type="submission" date="2017-05" db="EMBL/GenBank/DDBJ databases">
        <authorList>
            <person name="Varghese N."/>
            <person name="Submissions S."/>
        </authorList>
    </citation>
    <scope>NUCLEOTIDE SEQUENCE</scope>
    <source>
        <strain evidence="4">DSM 45262</strain>
    </source>
</reference>
<dbReference type="InterPro" id="IPR036291">
    <property type="entry name" value="NAD(P)-bd_dom_sf"/>
</dbReference>
<keyword evidence="2" id="KW-0560">Oxidoreductase</keyword>
<dbReference type="PRINTS" id="PR00081">
    <property type="entry name" value="GDHRDH"/>
</dbReference>
<dbReference type="Gene3D" id="3.40.50.720">
    <property type="entry name" value="NAD(P)-binding Rossmann-like Domain"/>
    <property type="match status" value="1"/>
</dbReference>
<keyword evidence="5" id="KW-1185">Reference proteome</keyword>
<dbReference type="PANTHER" id="PTHR44196:SF2">
    <property type="entry name" value="SHORT-CHAIN DEHYDROGENASE-RELATED"/>
    <property type="match status" value="1"/>
</dbReference>
<sequence>MGIALITGASEGIGKELATLFAAAGHDVVLVARDQAKLHAVAQSLKKNHGIQAHVIVQDLGQPHAAETVYRTCQTNGWTIDYLVNNAGFGLLGPFTTTNLSVEADMITVNVTALTQLTKLFVPHMVASRSGRILQVASLASFMPGPLMSVYYATKAYVLSFSEALQQELRGTGVTVTALCPGPTNTKFKHRAKMNNPPHVDKSALDVRRVAQAGFNGMMKGQTVVIPGLAYRFFVFACRFLPRSWVARIVHFNQKQRL</sequence>
<dbReference type="PRINTS" id="PR00080">
    <property type="entry name" value="SDRFAMILY"/>
</dbReference>
<proteinExistence type="inferred from homology"/>
<evidence type="ECO:0000256" key="1">
    <source>
        <dbReference type="ARBA" id="ARBA00006484"/>
    </source>
</evidence>
<evidence type="ECO:0000256" key="3">
    <source>
        <dbReference type="RuleBase" id="RU000363"/>
    </source>
</evidence>
<evidence type="ECO:0000313" key="4">
    <source>
        <dbReference type="EMBL" id="SMP03621.1"/>
    </source>
</evidence>
<evidence type="ECO:0008006" key="6">
    <source>
        <dbReference type="Google" id="ProtNLM"/>
    </source>
</evidence>